<dbReference type="PROSITE" id="PS50928">
    <property type="entry name" value="ABC_TM1"/>
    <property type="match status" value="1"/>
</dbReference>
<protein>
    <submittedName>
        <fullName evidence="10">Glycine betaine ABC transporter substrate-binding protein</fullName>
    </submittedName>
</protein>
<dbReference type="CDD" id="cd06261">
    <property type="entry name" value="TM_PBP2"/>
    <property type="match status" value="1"/>
</dbReference>
<gene>
    <name evidence="10" type="ORF">GCM10008908_21790</name>
</gene>
<comment type="caution">
    <text evidence="10">The sequence shown here is derived from an EMBL/GenBank/DDBJ whole genome shotgun (WGS) entry which is preliminary data.</text>
</comment>
<feature type="domain" description="ABC transmembrane type-1" evidence="9">
    <location>
        <begin position="18"/>
        <end position="197"/>
    </location>
</feature>
<comment type="subcellular location">
    <subcellularLocation>
        <location evidence="8">Cell membrane</location>
        <topology evidence="8">Multi-pass membrane protein</topology>
    </subcellularLocation>
    <subcellularLocation>
        <location evidence="1">Membrane</location>
        <topology evidence="1">Multi-pass membrane protein</topology>
    </subcellularLocation>
</comment>
<evidence type="ECO:0000256" key="7">
    <source>
        <dbReference type="ARBA" id="ARBA00035652"/>
    </source>
</evidence>
<evidence type="ECO:0000259" key="9">
    <source>
        <dbReference type="PROSITE" id="PS50928"/>
    </source>
</evidence>
<dbReference type="InterPro" id="IPR051204">
    <property type="entry name" value="ABC_transp_perm/SBD"/>
</dbReference>
<evidence type="ECO:0000256" key="5">
    <source>
        <dbReference type="ARBA" id="ARBA00023136"/>
    </source>
</evidence>
<evidence type="ECO:0000256" key="6">
    <source>
        <dbReference type="ARBA" id="ARBA00035642"/>
    </source>
</evidence>
<dbReference type="CDD" id="cd13609">
    <property type="entry name" value="PBP2_Opu_like_1"/>
    <property type="match status" value="1"/>
</dbReference>
<keyword evidence="2 8" id="KW-0813">Transport</keyword>
<dbReference type="Gene3D" id="3.40.190.10">
    <property type="entry name" value="Periplasmic binding protein-like II"/>
    <property type="match status" value="1"/>
</dbReference>
<evidence type="ECO:0000256" key="4">
    <source>
        <dbReference type="ARBA" id="ARBA00022989"/>
    </source>
</evidence>
<feature type="transmembrane region" description="Helical" evidence="8">
    <location>
        <begin position="146"/>
        <end position="167"/>
    </location>
</feature>
<keyword evidence="11" id="KW-1185">Reference proteome</keyword>
<organism evidence="10 11">
    <name type="scientific">Clostridium subterminale</name>
    <dbReference type="NCBI Taxonomy" id="1550"/>
    <lineage>
        <taxon>Bacteria</taxon>
        <taxon>Bacillati</taxon>
        <taxon>Bacillota</taxon>
        <taxon>Clostridia</taxon>
        <taxon>Eubacteriales</taxon>
        <taxon>Clostridiaceae</taxon>
        <taxon>Clostridium</taxon>
    </lineage>
</organism>
<dbReference type="Gene3D" id="1.10.3720.10">
    <property type="entry name" value="MetI-like"/>
    <property type="match status" value="1"/>
</dbReference>
<dbReference type="SUPFAM" id="SSF53850">
    <property type="entry name" value="Periplasmic binding protein-like II"/>
    <property type="match status" value="1"/>
</dbReference>
<evidence type="ECO:0000256" key="8">
    <source>
        <dbReference type="RuleBase" id="RU363032"/>
    </source>
</evidence>
<feature type="transmembrane region" description="Helical" evidence="8">
    <location>
        <begin position="21"/>
        <end position="46"/>
    </location>
</feature>
<feature type="transmembrane region" description="Helical" evidence="8">
    <location>
        <begin position="230"/>
        <end position="247"/>
    </location>
</feature>
<proteinExistence type="inferred from homology"/>
<keyword evidence="3 8" id="KW-0812">Transmembrane</keyword>
<dbReference type="RefSeq" id="WP_343826366.1">
    <property type="nucleotide sequence ID" value="NZ_BAAACI010000006.1"/>
</dbReference>
<evidence type="ECO:0000313" key="11">
    <source>
        <dbReference type="Proteomes" id="UP001501047"/>
    </source>
</evidence>
<dbReference type="PANTHER" id="PTHR30177:SF4">
    <property type="entry name" value="OSMOPROTECTANT IMPORT PERMEASE PROTEIN OSMW"/>
    <property type="match status" value="1"/>
</dbReference>
<dbReference type="Gene3D" id="3.40.190.120">
    <property type="entry name" value="Osmoprotection protein (prox), domain 2"/>
    <property type="match status" value="1"/>
</dbReference>
<dbReference type="PANTHER" id="PTHR30177">
    <property type="entry name" value="GLYCINE BETAINE/L-PROLINE TRANSPORT SYSTEM PERMEASE PROTEIN PROW"/>
    <property type="match status" value="1"/>
</dbReference>
<evidence type="ECO:0000256" key="1">
    <source>
        <dbReference type="ARBA" id="ARBA00004141"/>
    </source>
</evidence>
<sequence>MNIFEYFLQNKTQIISLLIEHIELTTISVGLAILIGVPLGILISYVKKLNKPILGITNIIQAIPSMALLGLFIPLLGIGTIPAVATVVLYSLLPIIKNTYTGISNINPQTIEAAKGIGLTKFQILTKIQIPLALPIIMAGVRISSVTAVGLMTIAAFIGAGGLGYLVFSGIRTVNNNQILAGAIPACLLALVVDFLAGVVEKLVTPISLQKVKSTTKKDLIKTRKFQKRLLVISSIFIILVFVFSSITKVNTNSKSITIGSKDYSEQIILGHMVADLIEEKTDISVNRKVNLGGTQVCFSALKSGDIDLYIEYSGTAYGDTLGYPPISDMEKVYDTVKNDFKEKYNIEVLNQMGFNNTYALAVKKETAKKYNLESISDLALVASNLKSGTTLEFLNRDDGLPGLTKEYNFTFNDSIGLDGSSRYTALVNDKVDVADAFATDGLLKKFELKTLKDDKNFFPPYYAMPIVRGEIVKEFPEIVPILEELSTVLNNDIMMELNYKVDELQMKPEDVASEFLEAQGLI</sequence>
<accession>A0ABN1KR36</accession>
<comment type="similarity">
    <text evidence="6">In the C-terminal section; belongs to the OsmX family.</text>
</comment>
<dbReference type="InterPro" id="IPR007210">
    <property type="entry name" value="ABC_Gly_betaine_transp_sub-bd"/>
</dbReference>
<dbReference type="EMBL" id="BAAACI010000006">
    <property type="protein sequence ID" value="GAA0773492.1"/>
    <property type="molecule type" value="Genomic_DNA"/>
</dbReference>
<feature type="transmembrane region" description="Helical" evidence="8">
    <location>
        <begin position="66"/>
        <end position="93"/>
    </location>
</feature>
<keyword evidence="5 8" id="KW-0472">Membrane</keyword>
<reference evidence="10 11" key="1">
    <citation type="journal article" date="2019" name="Int. J. Syst. Evol. Microbiol.">
        <title>The Global Catalogue of Microorganisms (GCM) 10K type strain sequencing project: providing services to taxonomists for standard genome sequencing and annotation.</title>
        <authorList>
            <consortium name="The Broad Institute Genomics Platform"/>
            <consortium name="The Broad Institute Genome Sequencing Center for Infectious Disease"/>
            <person name="Wu L."/>
            <person name="Ma J."/>
        </authorList>
    </citation>
    <scope>NUCLEOTIDE SEQUENCE [LARGE SCALE GENOMIC DNA]</scope>
    <source>
        <strain evidence="10 11">JCM 1417</strain>
    </source>
</reference>
<keyword evidence="4 8" id="KW-1133">Transmembrane helix</keyword>
<comment type="similarity">
    <text evidence="8">Belongs to the binding-protein-dependent transport system permease family.</text>
</comment>
<dbReference type="InterPro" id="IPR000515">
    <property type="entry name" value="MetI-like"/>
</dbReference>
<evidence type="ECO:0000256" key="2">
    <source>
        <dbReference type="ARBA" id="ARBA00022448"/>
    </source>
</evidence>
<dbReference type="SUPFAM" id="SSF161098">
    <property type="entry name" value="MetI-like"/>
    <property type="match status" value="1"/>
</dbReference>
<dbReference type="Pfam" id="PF00528">
    <property type="entry name" value="BPD_transp_1"/>
    <property type="match status" value="1"/>
</dbReference>
<name>A0ABN1KR36_CLOSU</name>
<evidence type="ECO:0000256" key="3">
    <source>
        <dbReference type="ARBA" id="ARBA00022692"/>
    </source>
</evidence>
<dbReference type="Proteomes" id="UP001501047">
    <property type="component" value="Unassembled WGS sequence"/>
</dbReference>
<dbReference type="InterPro" id="IPR035906">
    <property type="entry name" value="MetI-like_sf"/>
</dbReference>
<dbReference type="Pfam" id="PF04069">
    <property type="entry name" value="OpuAC"/>
    <property type="match status" value="1"/>
</dbReference>
<evidence type="ECO:0000313" key="10">
    <source>
        <dbReference type="EMBL" id="GAA0773492.1"/>
    </source>
</evidence>
<comment type="similarity">
    <text evidence="7">In the N-terminal section; belongs to the binding-protein-dependent transport system permease family.</text>
</comment>
<feature type="transmembrane region" description="Helical" evidence="8">
    <location>
        <begin position="179"/>
        <end position="200"/>
    </location>
</feature>